<dbReference type="OrthoDB" id="3365698at2759"/>
<comment type="caution">
    <text evidence="2">The sequence shown here is derived from an EMBL/GenBank/DDBJ whole genome shotgun (WGS) entry which is preliminary data.</text>
</comment>
<evidence type="ECO:0000256" key="1">
    <source>
        <dbReference type="SAM" id="MobiDB-lite"/>
    </source>
</evidence>
<dbReference type="EMBL" id="BRPK01000007">
    <property type="protein sequence ID" value="GLB40118.1"/>
    <property type="molecule type" value="Genomic_DNA"/>
</dbReference>
<feature type="region of interest" description="Disordered" evidence="1">
    <location>
        <begin position="1"/>
        <end position="89"/>
    </location>
</feature>
<evidence type="ECO:0000313" key="2">
    <source>
        <dbReference type="EMBL" id="GLB40118.1"/>
    </source>
</evidence>
<accession>A0A9P3UNX5</accession>
<organism evidence="2 3">
    <name type="scientific">Lyophyllum shimeji</name>
    <name type="common">Hon-shimeji</name>
    <name type="synonym">Tricholoma shimeji</name>
    <dbReference type="NCBI Taxonomy" id="47721"/>
    <lineage>
        <taxon>Eukaryota</taxon>
        <taxon>Fungi</taxon>
        <taxon>Dikarya</taxon>
        <taxon>Basidiomycota</taxon>
        <taxon>Agaricomycotina</taxon>
        <taxon>Agaricomycetes</taxon>
        <taxon>Agaricomycetidae</taxon>
        <taxon>Agaricales</taxon>
        <taxon>Tricholomatineae</taxon>
        <taxon>Lyophyllaceae</taxon>
        <taxon>Lyophyllum</taxon>
    </lineage>
</organism>
<evidence type="ECO:0008006" key="4">
    <source>
        <dbReference type="Google" id="ProtNLM"/>
    </source>
</evidence>
<keyword evidence="3" id="KW-1185">Reference proteome</keyword>
<name>A0A9P3UNX5_LYOSH</name>
<protein>
    <recommendedName>
        <fullName evidence="4">F-box domain-containing protein</fullName>
    </recommendedName>
</protein>
<dbReference type="SUPFAM" id="SSF81383">
    <property type="entry name" value="F-box domain"/>
    <property type="match status" value="1"/>
</dbReference>
<feature type="compositionally biased region" description="Pro residues" evidence="1">
    <location>
        <begin position="25"/>
        <end position="37"/>
    </location>
</feature>
<proteinExistence type="predicted"/>
<sequence>MKKPIKSLKKFVKKTFHRDKSSTPSPNPSSAPDPHPNPLALGRVLPSVSGSPASPSTRSHLGAPHASSSTSTPPDPVVAQVPSSTGRQRVAAARVPELVGPPGPSNNLPGEILFAIFLACAPSKYLSHHEIIRGRYSPGPISQVCRSWRAFSLATPELWSTIIYNMGNVKSIESTKARAELILERSRTLPLTVKLQRRRGDDIRQPPSPSSLKDIFPTVYLRVLRNLELCISDEWDPYPLRISTRDAIHLAITLRTEDWYAIANISVSALHISSLSLRLPSEVVGEVAEARLLAVPLLALLRRAGARRLEISTKRGIMYFLEDLIPLIGRPATRYDILSLDELVLKGVYDPRLCIKLLIARFCKADANRLFGSDSDTAHGLRVQMVMTGRNAHRLASAEKAKIEVLRRNGIHVVL</sequence>
<gene>
    <name evidence="2" type="ORF">LshimejAT787_0706280</name>
</gene>
<dbReference type="Gene3D" id="1.20.1280.50">
    <property type="match status" value="1"/>
</dbReference>
<feature type="compositionally biased region" description="Polar residues" evidence="1">
    <location>
        <begin position="48"/>
        <end position="59"/>
    </location>
</feature>
<dbReference type="AlphaFoldDB" id="A0A9P3UNX5"/>
<reference evidence="2" key="1">
    <citation type="submission" date="2022-07" db="EMBL/GenBank/DDBJ databases">
        <title>The genome of Lyophyllum shimeji provides insight into the initial evolution of ectomycorrhizal fungal genome.</title>
        <authorList>
            <person name="Kobayashi Y."/>
            <person name="Shibata T."/>
            <person name="Hirakawa H."/>
            <person name="Shigenobu S."/>
            <person name="Nishiyama T."/>
            <person name="Yamada A."/>
            <person name="Hasebe M."/>
            <person name="Kawaguchi M."/>
        </authorList>
    </citation>
    <scope>NUCLEOTIDE SEQUENCE</scope>
    <source>
        <strain evidence="2">AT787</strain>
    </source>
</reference>
<evidence type="ECO:0000313" key="3">
    <source>
        <dbReference type="Proteomes" id="UP001063166"/>
    </source>
</evidence>
<dbReference type="InterPro" id="IPR036047">
    <property type="entry name" value="F-box-like_dom_sf"/>
</dbReference>
<feature type="compositionally biased region" description="Basic residues" evidence="1">
    <location>
        <begin position="1"/>
        <end position="17"/>
    </location>
</feature>
<dbReference type="Proteomes" id="UP001063166">
    <property type="component" value="Unassembled WGS sequence"/>
</dbReference>